<dbReference type="Pfam" id="PF16344">
    <property type="entry name" value="FecR_C"/>
    <property type="match status" value="1"/>
</dbReference>
<keyword evidence="1" id="KW-0812">Transmembrane</keyword>
<sequence length="390" mass="44993">MENLNTEYKIAQLISRELIDELTTEEVQLLENWKESSVDNKNLYEQIKRGEKRKIRNAYVQSLDKKTAWIKIKEEIKPERKVIRLKEWSLRIAAVLIIGVLIASLYHISTRDIEIGQELAEIKIEPGSSKAVLQLHNGRTIQLENVKSDSILEKDGTLISNQKGKLAYASGQANHERILYNQVKVPVGGEYQLTLADGTRVWLNSDSEIKYPVQFSEDKRKVWVAGEVYFDVAHNKQKPFIVDVKDVEIEVLGTEFNVEAYHDQNTVTTSLVEGSVKLSKNNESVIIKPNQQAIISKHEIQFAVRDVDARKYALWKDGVFYFKEASLGTIMEKLERWYDVKVFFMNQSVINKRFSVEVKRYEDINEILDIISRTGKVNFEIKSNIITVKN</sequence>
<dbReference type="FunFam" id="2.60.120.1440:FF:000001">
    <property type="entry name" value="Putative anti-sigma factor"/>
    <property type="match status" value="1"/>
</dbReference>
<dbReference type="Gene3D" id="3.55.50.30">
    <property type="match status" value="1"/>
</dbReference>
<feature type="domain" description="FecR protein" evidence="2">
    <location>
        <begin position="183"/>
        <end position="277"/>
    </location>
</feature>
<dbReference type="Pfam" id="PF04773">
    <property type="entry name" value="FecR"/>
    <property type="match status" value="1"/>
</dbReference>
<dbReference type="PANTHER" id="PTHR30273:SF2">
    <property type="entry name" value="PROTEIN FECR"/>
    <property type="match status" value="1"/>
</dbReference>
<dbReference type="InterPro" id="IPR012373">
    <property type="entry name" value="Ferrdict_sens_TM"/>
</dbReference>
<protein>
    <submittedName>
        <fullName evidence="4">FecR family protein</fullName>
    </submittedName>
</protein>
<keyword evidence="1" id="KW-0472">Membrane</keyword>
<feature type="domain" description="Protein FecR C-terminal" evidence="3">
    <location>
        <begin position="320"/>
        <end position="388"/>
    </location>
</feature>
<dbReference type="GO" id="GO:0016989">
    <property type="term" value="F:sigma factor antagonist activity"/>
    <property type="evidence" value="ECO:0007669"/>
    <property type="project" value="TreeGrafter"/>
</dbReference>
<reference evidence="4 5" key="1">
    <citation type="submission" date="2018-09" db="EMBL/GenBank/DDBJ databases">
        <title>Genomic Encyclopedia of Archaeal and Bacterial Type Strains, Phase II (KMG-II): from individual species to whole genera.</title>
        <authorList>
            <person name="Goeker M."/>
        </authorList>
    </citation>
    <scope>NUCLEOTIDE SEQUENCE [LARGE SCALE GENOMIC DNA]</scope>
    <source>
        <strain evidence="4 5">DSM 21950</strain>
    </source>
</reference>
<evidence type="ECO:0000256" key="1">
    <source>
        <dbReference type="SAM" id="Phobius"/>
    </source>
</evidence>
<evidence type="ECO:0000313" key="5">
    <source>
        <dbReference type="Proteomes" id="UP000284531"/>
    </source>
</evidence>
<dbReference type="EMBL" id="RAPQ01000009">
    <property type="protein sequence ID" value="RKE02229.1"/>
    <property type="molecule type" value="Genomic_DNA"/>
</dbReference>
<dbReference type="PANTHER" id="PTHR30273">
    <property type="entry name" value="PERIPLASMIC SIGNAL SENSOR AND SIGMA FACTOR ACTIVATOR FECR-RELATED"/>
    <property type="match status" value="1"/>
</dbReference>
<keyword evidence="1" id="KW-1133">Transmembrane helix</keyword>
<name>A0A419X3P3_9BACT</name>
<accession>A0A419X3P3</accession>
<dbReference type="InterPro" id="IPR032508">
    <property type="entry name" value="FecR_C"/>
</dbReference>
<feature type="transmembrane region" description="Helical" evidence="1">
    <location>
        <begin position="88"/>
        <end position="108"/>
    </location>
</feature>
<dbReference type="Proteomes" id="UP000284531">
    <property type="component" value="Unassembled WGS sequence"/>
</dbReference>
<dbReference type="AlphaFoldDB" id="A0A419X3P3"/>
<dbReference type="OrthoDB" id="772265at2"/>
<comment type="caution">
    <text evidence="4">The sequence shown here is derived from an EMBL/GenBank/DDBJ whole genome shotgun (WGS) entry which is preliminary data.</text>
</comment>
<dbReference type="Gene3D" id="2.60.120.1440">
    <property type="match status" value="1"/>
</dbReference>
<evidence type="ECO:0000313" key="4">
    <source>
        <dbReference type="EMBL" id="RKE02229.1"/>
    </source>
</evidence>
<keyword evidence="5" id="KW-1185">Reference proteome</keyword>
<dbReference type="InterPro" id="IPR006860">
    <property type="entry name" value="FecR"/>
</dbReference>
<evidence type="ECO:0000259" key="3">
    <source>
        <dbReference type="Pfam" id="PF16344"/>
    </source>
</evidence>
<dbReference type="RefSeq" id="WP_120240090.1">
    <property type="nucleotide sequence ID" value="NZ_RAPQ01000009.1"/>
</dbReference>
<organism evidence="4 5">
    <name type="scientific">Marinifilum flexuosum</name>
    <dbReference type="NCBI Taxonomy" id="1117708"/>
    <lineage>
        <taxon>Bacteria</taxon>
        <taxon>Pseudomonadati</taxon>
        <taxon>Bacteroidota</taxon>
        <taxon>Bacteroidia</taxon>
        <taxon>Marinilabiliales</taxon>
        <taxon>Marinifilaceae</taxon>
    </lineage>
</organism>
<gene>
    <name evidence="4" type="ORF">BXY64_2317</name>
</gene>
<proteinExistence type="predicted"/>
<evidence type="ECO:0000259" key="2">
    <source>
        <dbReference type="Pfam" id="PF04773"/>
    </source>
</evidence>